<name>A0A6G0XTP7_9STRA</name>
<dbReference type="VEuPathDB" id="FungiDB:AeMF1_002700"/>
<feature type="region of interest" description="Disordered" evidence="1">
    <location>
        <begin position="189"/>
        <end position="208"/>
    </location>
</feature>
<evidence type="ECO:0000313" key="3">
    <source>
        <dbReference type="Proteomes" id="UP000481153"/>
    </source>
</evidence>
<reference evidence="2 3" key="1">
    <citation type="submission" date="2019-07" db="EMBL/GenBank/DDBJ databases">
        <title>Genomics analysis of Aphanomyces spp. identifies a new class of oomycete effector associated with host adaptation.</title>
        <authorList>
            <person name="Gaulin E."/>
        </authorList>
    </citation>
    <scope>NUCLEOTIDE SEQUENCE [LARGE SCALE GENOMIC DNA]</scope>
    <source>
        <strain evidence="2 3">ATCC 201684</strain>
    </source>
</reference>
<protein>
    <submittedName>
        <fullName evidence="2">Uncharacterized protein</fullName>
    </submittedName>
</protein>
<accession>A0A6G0XTP7</accession>
<gene>
    <name evidence="2" type="ORF">Ae201684_001462</name>
</gene>
<dbReference type="EMBL" id="VJMJ01000012">
    <property type="protein sequence ID" value="KAF0743816.1"/>
    <property type="molecule type" value="Genomic_DNA"/>
</dbReference>
<evidence type="ECO:0000256" key="1">
    <source>
        <dbReference type="SAM" id="MobiDB-lite"/>
    </source>
</evidence>
<evidence type="ECO:0000313" key="2">
    <source>
        <dbReference type="EMBL" id="KAF0743816.1"/>
    </source>
</evidence>
<sequence>MQQGGGGSDYDSLWTMAESLGLMVRTPSGFEPPSTMFDNKGDFADSVMQLAVKHRFQLWQKHTNMHLCYRCKSYPDCPFTIRGNVHKSGQIKVTSSDFRHNHPLGVQSLPAKSRNTMLCTKTLAQSLLVADVDYVNATAAQLQAHFKSAFGVDIGSSRIYTIRKLLESGTMGNDVQKFQKIAKALSFKPKMDSDHDEDDDSDEWRPTPTDAEVELENLRRQDQEHQWEMERRRLVMEEATNARLEEESRAKRRLAELEAETAEMHVRVTKAKARHDLLQTGMAREDVELLLA</sequence>
<keyword evidence="3" id="KW-1185">Reference proteome</keyword>
<dbReference type="AlphaFoldDB" id="A0A6G0XTP7"/>
<dbReference type="Proteomes" id="UP000481153">
    <property type="component" value="Unassembled WGS sequence"/>
</dbReference>
<proteinExistence type="predicted"/>
<comment type="caution">
    <text evidence="2">The sequence shown here is derived from an EMBL/GenBank/DDBJ whole genome shotgun (WGS) entry which is preliminary data.</text>
</comment>
<organism evidence="2 3">
    <name type="scientific">Aphanomyces euteiches</name>
    <dbReference type="NCBI Taxonomy" id="100861"/>
    <lineage>
        <taxon>Eukaryota</taxon>
        <taxon>Sar</taxon>
        <taxon>Stramenopiles</taxon>
        <taxon>Oomycota</taxon>
        <taxon>Saprolegniomycetes</taxon>
        <taxon>Saprolegniales</taxon>
        <taxon>Verrucalvaceae</taxon>
        <taxon>Aphanomyces</taxon>
    </lineage>
</organism>